<keyword evidence="6 7" id="KW-0472">Membrane</keyword>
<comment type="subcellular location">
    <subcellularLocation>
        <location evidence="1">Cell inner membrane</location>
    </subcellularLocation>
</comment>
<dbReference type="EMBL" id="KT428295">
    <property type="protein sequence ID" value="ALK44252.1"/>
    <property type="molecule type" value="Genomic_DNA"/>
</dbReference>
<reference evidence="9" key="1">
    <citation type="submission" date="2015-08" db="EMBL/GenBank/DDBJ databases">
        <title>Partial sequence of psychrophilic Colwellia sp.</title>
        <authorList>
            <person name="Pankowski J.A."/>
            <person name="Leong J.S."/>
            <person name="Nano F.E."/>
        </authorList>
    </citation>
    <scope>NUCLEOTIDE SEQUENCE</scope>
    <source>
        <strain evidence="9">C1</strain>
    </source>
</reference>
<feature type="domain" description="Mce/MlaD" evidence="8">
    <location>
        <begin position="291"/>
        <end position="381"/>
    </location>
</feature>
<keyword evidence="2" id="KW-1003">Cell membrane</keyword>
<dbReference type="PANTHER" id="PTHR30462:SF0">
    <property type="entry name" value="INTERMEMBRANE TRANSPORT PROTEIN YEBT"/>
    <property type="match status" value="1"/>
</dbReference>
<keyword evidence="4 7" id="KW-0812">Transmembrane</keyword>
<evidence type="ECO:0000256" key="4">
    <source>
        <dbReference type="ARBA" id="ARBA00022692"/>
    </source>
</evidence>
<evidence type="ECO:0000256" key="6">
    <source>
        <dbReference type="ARBA" id="ARBA00023136"/>
    </source>
</evidence>
<evidence type="ECO:0000256" key="7">
    <source>
        <dbReference type="SAM" id="Phobius"/>
    </source>
</evidence>
<feature type="domain" description="Mce/MlaD" evidence="8">
    <location>
        <begin position="167"/>
        <end position="227"/>
    </location>
</feature>
<evidence type="ECO:0000256" key="2">
    <source>
        <dbReference type="ARBA" id="ARBA00022475"/>
    </source>
</evidence>
<dbReference type="Pfam" id="PF02470">
    <property type="entry name" value="MlaD"/>
    <property type="match status" value="5"/>
</dbReference>
<dbReference type="GO" id="GO:0005886">
    <property type="term" value="C:plasma membrane"/>
    <property type="evidence" value="ECO:0007669"/>
    <property type="project" value="UniProtKB-SubCell"/>
</dbReference>
<proteinExistence type="predicted"/>
<feature type="domain" description="Mce/MlaD" evidence="8">
    <location>
        <begin position="888"/>
        <end position="945"/>
    </location>
</feature>
<keyword evidence="5 7" id="KW-1133">Transmembrane helix</keyword>
<name>A0A0N7J5M1_9GAMM</name>
<dbReference type="InterPro" id="IPR003399">
    <property type="entry name" value="Mce/MlaD"/>
</dbReference>
<evidence type="ECO:0000313" key="9">
    <source>
        <dbReference type="EMBL" id="ALK44252.1"/>
    </source>
</evidence>
<evidence type="ECO:0000256" key="5">
    <source>
        <dbReference type="ARBA" id="ARBA00022989"/>
    </source>
</evidence>
<keyword evidence="3" id="KW-0997">Cell inner membrane</keyword>
<feature type="transmembrane region" description="Helical" evidence="7">
    <location>
        <begin position="23"/>
        <end position="43"/>
    </location>
</feature>
<evidence type="ECO:0000256" key="3">
    <source>
        <dbReference type="ARBA" id="ARBA00022519"/>
    </source>
</evidence>
<feature type="domain" description="Mce/MlaD" evidence="8">
    <location>
        <begin position="652"/>
        <end position="702"/>
    </location>
</feature>
<dbReference type="PANTHER" id="PTHR30462">
    <property type="entry name" value="INTERMEMBRANE TRANSPORT PROTEIN PQIB-RELATED"/>
    <property type="match status" value="1"/>
</dbReference>
<organism evidence="9">
    <name type="scientific">Colwellia sp. C1</name>
    <dbReference type="NCBI Taxonomy" id="1737566"/>
    <lineage>
        <taxon>Bacteria</taxon>
        <taxon>Pseudomonadati</taxon>
        <taxon>Pseudomonadota</taxon>
        <taxon>Gammaproteobacteria</taxon>
        <taxon>Alteromonadales</taxon>
        <taxon>Colwelliaceae</taxon>
        <taxon>Colwellia</taxon>
    </lineage>
</organism>
<accession>A0A0N7J5M1</accession>
<dbReference type="InterPro" id="IPR051800">
    <property type="entry name" value="PqiA-PqiB_transport"/>
</dbReference>
<evidence type="ECO:0000259" key="8">
    <source>
        <dbReference type="Pfam" id="PF02470"/>
    </source>
</evidence>
<dbReference type="AlphaFoldDB" id="A0A0N7J5M1"/>
<evidence type="ECO:0000256" key="1">
    <source>
        <dbReference type="ARBA" id="ARBA00004533"/>
    </source>
</evidence>
<protein>
    <submittedName>
        <fullName evidence="9">Paraquat-inducible protein B</fullName>
    </submittedName>
</protein>
<sequence>MTIDKSLNNGSEKLSAEVIPRQGISIVWFVPFIALIFGGWLGIKALSEQGTFITIEFENGAGIVPKKTEVRYKGLVTGLVDKVVPSDDLQSVIAYVEISKAFSDYLTKNTKFWLVSADISLQGVSGLDTLLSGSYIHIIPDIDDDADEQDHFIALKEAPQLDMTTPGLHLTLQTSALGSISENSPITFKQIPIGYVTGYHYSEENQAININIFIEQEYAHLVKENSLFWNTSGVQVTASISAGIKVSTDSLASIIAGGIAVDTLSYQEKLSTAKNGQTFPLHADFQAAEMGYEIELTLDWNSGINHHATILYQGLTIGTIESFSKIDPKSRKITAKAKVNPRVVPYLTDQSQFYLVSPHIDLSGISNAKTLISGTYISIRPSLQGQPTNKFTVFNSKPPYQYTEPGLHLVLQANDRNSLQVGSHIYYKQQAVGSVQTVETIGAKQHLIHIHIEKEYQDYVSVNSHFYNNSGLKIKANLQGVNIEAQSLQSILTGGISFTNFEHKTDEKRVVNGDTFNLFANQKIAQQRTNFTLTSSANEQVSVNTRIVYRGVEIGAIHKIEHQGENNKLYLGLLPKYQYILREGTQFWLAKPNLSLSGSSDIDALLGGSYITFNLYSDEGENKTDFLLLTSPPAKHASARGLQLSLLSESASVATPGSSVSYRGVTVGQVDNVTLDKKADKVRVNITIDEEHKSLIQASTRFYNASGITLNGSLGDFVVKTESVDAILRGGISFYNSPTNTPTHLPENAVKELESFTLFEHFEQASNAGLSINIHFNDFTGLKINTKVIYQEQEIGSVERLVFNEETIGVTALVLLNDVGKKYAKQGSQFWLVEPTIGLVGSKDIAHLLKGAFIALLPDADLSNEVSVEFHALAMAPTITRLPYGLNIKLISQRLGSIRVGNPVLYRQITVGKVIGIDLSATADRVNVFINIAKRYAPLVNSGSQFWNTSGINIEAGLFSGINIDSESIETLISGGVAFATPESSHNDGEQEKQSFTLHQNVDEDWLEWQPKIAIGQ</sequence>
<feature type="domain" description="Mce/MlaD" evidence="8">
    <location>
        <begin position="50"/>
        <end position="140"/>
    </location>
</feature>